<dbReference type="Gene3D" id="1.10.10.60">
    <property type="entry name" value="Homeodomain-like"/>
    <property type="match status" value="1"/>
</dbReference>
<evidence type="ECO:0000313" key="8">
    <source>
        <dbReference type="Proteomes" id="UP000467379"/>
    </source>
</evidence>
<dbReference type="Proteomes" id="UP000192441">
    <property type="component" value="Unassembled WGS sequence"/>
</dbReference>
<name>A0A7I7VZW0_9MYCO</name>
<reference evidence="5" key="3">
    <citation type="submission" date="2020-02" db="EMBL/GenBank/DDBJ databases">
        <authorList>
            <person name="Matsumoto Y."/>
            <person name="Kinjo T."/>
            <person name="Motooka D."/>
            <person name="Nabeya D."/>
            <person name="Jung N."/>
            <person name="Uechi K."/>
            <person name="Horii T."/>
            <person name="Iida T."/>
            <person name="Fujita J."/>
            <person name="Nakamura S."/>
        </authorList>
    </citation>
    <scope>NUCLEOTIDE SEQUENCE</scope>
    <source>
        <strain evidence="5">JCM 12687</strain>
    </source>
</reference>
<dbReference type="GO" id="GO:0043565">
    <property type="term" value="F:sequence-specific DNA binding"/>
    <property type="evidence" value="ECO:0007669"/>
    <property type="project" value="InterPro"/>
</dbReference>
<evidence type="ECO:0000313" key="7">
    <source>
        <dbReference type="Proteomes" id="UP000192441"/>
    </source>
</evidence>
<evidence type="ECO:0000256" key="3">
    <source>
        <dbReference type="ARBA" id="ARBA00023163"/>
    </source>
</evidence>
<dbReference type="SMART" id="SM00342">
    <property type="entry name" value="HTH_ARAC"/>
    <property type="match status" value="1"/>
</dbReference>
<keyword evidence="3" id="KW-0804">Transcription</keyword>
<dbReference type="Proteomes" id="UP000467379">
    <property type="component" value="Chromosome"/>
</dbReference>
<dbReference type="EMBL" id="MVHM01000001">
    <property type="protein sequence ID" value="ORA41228.1"/>
    <property type="molecule type" value="Genomic_DNA"/>
</dbReference>
<dbReference type="PROSITE" id="PS01124">
    <property type="entry name" value="HTH_ARAC_FAMILY_2"/>
    <property type="match status" value="1"/>
</dbReference>
<evidence type="ECO:0000313" key="6">
    <source>
        <dbReference type="EMBL" id="ORA41228.1"/>
    </source>
</evidence>
<accession>A0A7I7VZW0</accession>
<dbReference type="EMBL" id="AP022606">
    <property type="protein sequence ID" value="BBZ10247.1"/>
    <property type="molecule type" value="Genomic_DNA"/>
</dbReference>
<gene>
    <name evidence="6" type="ORF">BST20_03655</name>
    <name evidence="5" type="ORF">MBRA_04420</name>
</gene>
<keyword evidence="2" id="KW-0238">DNA-binding</keyword>
<feature type="domain" description="HTH araC/xylS-type" evidence="4">
    <location>
        <begin position="150"/>
        <end position="247"/>
    </location>
</feature>
<protein>
    <recommendedName>
        <fullName evidence="4">HTH araC/xylS-type domain-containing protein</fullName>
    </recommendedName>
</protein>
<dbReference type="AlphaFoldDB" id="A0A7I7VZW0"/>
<dbReference type="InterPro" id="IPR018060">
    <property type="entry name" value="HTH_AraC"/>
</dbReference>
<organism evidence="6 7">
    <name type="scientific">Mycobacterium branderi</name>
    <dbReference type="NCBI Taxonomy" id="43348"/>
    <lineage>
        <taxon>Bacteria</taxon>
        <taxon>Bacillati</taxon>
        <taxon>Actinomycetota</taxon>
        <taxon>Actinomycetes</taxon>
        <taxon>Mycobacteriales</taxon>
        <taxon>Mycobacteriaceae</taxon>
        <taxon>Mycobacterium</taxon>
    </lineage>
</organism>
<reference evidence="5 8" key="2">
    <citation type="journal article" date="2019" name="Emerg. Microbes Infect.">
        <title>Comprehensive subspecies identification of 175 nontuberculous mycobacteria species based on 7547 genomic profiles.</title>
        <authorList>
            <person name="Matsumoto Y."/>
            <person name="Kinjo T."/>
            <person name="Motooka D."/>
            <person name="Nabeya D."/>
            <person name="Jung N."/>
            <person name="Uechi K."/>
            <person name="Horii T."/>
            <person name="Iida T."/>
            <person name="Fujita J."/>
            <person name="Nakamura S."/>
        </authorList>
    </citation>
    <scope>NUCLEOTIDE SEQUENCE [LARGE SCALE GENOMIC DNA]</scope>
    <source>
        <strain evidence="5 8">JCM 12687</strain>
    </source>
</reference>
<dbReference type="RefSeq" id="WP_163659530.1">
    <property type="nucleotide sequence ID" value="NZ_AP022606.1"/>
</dbReference>
<evidence type="ECO:0000256" key="2">
    <source>
        <dbReference type="ARBA" id="ARBA00023125"/>
    </source>
</evidence>
<evidence type="ECO:0000256" key="1">
    <source>
        <dbReference type="ARBA" id="ARBA00023015"/>
    </source>
</evidence>
<dbReference type="GO" id="GO:0003700">
    <property type="term" value="F:DNA-binding transcription factor activity"/>
    <property type="evidence" value="ECO:0007669"/>
    <property type="project" value="InterPro"/>
</dbReference>
<dbReference type="PANTHER" id="PTHR46796">
    <property type="entry name" value="HTH-TYPE TRANSCRIPTIONAL ACTIVATOR RHAS-RELATED"/>
    <property type="match status" value="1"/>
</dbReference>
<reference evidence="6 7" key="1">
    <citation type="submission" date="2016-12" db="EMBL/GenBank/DDBJ databases">
        <title>The new phylogeny of genus Mycobacterium.</title>
        <authorList>
            <person name="Tortoli E."/>
            <person name="Trovato A."/>
            <person name="Cirillo D.M."/>
        </authorList>
    </citation>
    <scope>NUCLEOTIDE SEQUENCE [LARGE SCALE GENOMIC DNA]</scope>
    <source>
        <strain evidence="6 7">DSM 44624</strain>
    </source>
</reference>
<proteinExistence type="predicted"/>
<evidence type="ECO:0000313" key="5">
    <source>
        <dbReference type="EMBL" id="BBZ10247.1"/>
    </source>
</evidence>
<sequence length="253" mass="26880">MRVWDLGSGRFMVAGAFSDLALHHHPAVQVTVGGQGVLTVGDAGDAHDVCRVVVVASGARHAVRSDPESDALTLYFGPHTPQGDALNTLSRSRGRRGVWIIDDGQRLAEATATLLDRNGPHAAADFLVDQLHGMPNQCSSEPPTVHPQLRQAIEVVSSRVPDHIDLASVAGAVALSPDYLGRLCKQQTGLSFSAAIRWQRLVTAIGHLVDGRSVTDAAHLAGFADGSHANKVCWEMTGAAPREFAQAVRKTQI</sequence>
<evidence type="ECO:0000259" key="4">
    <source>
        <dbReference type="PROSITE" id="PS01124"/>
    </source>
</evidence>
<dbReference type="Pfam" id="PF12833">
    <property type="entry name" value="HTH_18"/>
    <property type="match status" value="1"/>
</dbReference>
<keyword evidence="8" id="KW-1185">Reference proteome</keyword>
<keyword evidence="1" id="KW-0805">Transcription regulation</keyword>
<dbReference type="InterPro" id="IPR050204">
    <property type="entry name" value="AraC_XylS_family_regulators"/>
</dbReference>